<accession>A0A846HFN3</accession>
<dbReference type="RefSeq" id="WP_039737069.1">
    <property type="nucleotide sequence ID" value="NZ_JTCM02000096.1"/>
</dbReference>
<dbReference type="Gene3D" id="3.90.1570.30">
    <property type="match status" value="1"/>
</dbReference>
<protein>
    <submittedName>
        <fullName evidence="1">Restriction endonuclease subunit R</fullName>
    </submittedName>
</protein>
<evidence type="ECO:0000313" key="1">
    <source>
        <dbReference type="EMBL" id="NEU76142.1"/>
    </source>
</evidence>
<proteinExistence type="predicted"/>
<dbReference type="EMBL" id="JTCM02000096">
    <property type="protein sequence ID" value="NEU76142.1"/>
    <property type="molecule type" value="Genomic_DNA"/>
</dbReference>
<dbReference type="AlphaFoldDB" id="A0A846HFN3"/>
<gene>
    <name evidence="1" type="ORF">PI95_027350</name>
</gene>
<dbReference type="GO" id="GO:0004519">
    <property type="term" value="F:endonuclease activity"/>
    <property type="evidence" value="ECO:0007669"/>
    <property type="project" value="UniProtKB-KW"/>
</dbReference>
<sequence>MTTTLDARNLSLKQVRQLFQFEEQLNNSFTSLLSLESLTEFEQQELLQIRNIFQEYYSEGKISEGQIKFLFLAPLMKLAGFYHPRIKITLEENIADISVEDEDTIVKGRMDILAVNKTEGRTTTTPFWILVIEAKNSSLNAFDGLPQLLAYAYKGIEQQTSAWGLTTNGMDYQFVYIQQGNPPIYQLLPKLDITRVESSMELLQVLKAICKLYNVIESVRW</sequence>
<dbReference type="Proteomes" id="UP000031549">
    <property type="component" value="Unassembled WGS sequence"/>
</dbReference>
<comment type="caution">
    <text evidence="1">The sequence shown here is derived from an EMBL/GenBank/DDBJ whole genome shotgun (WGS) entry which is preliminary data.</text>
</comment>
<keyword evidence="1" id="KW-0540">Nuclease</keyword>
<keyword evidence="1" id="KW-0255">Endonuclease</keyword>
<keyword evidence="2" id="KW-1185">Reference proteome</keyword>
<reference evidence="1 2" key="1">
    <citation type="journal article" date="2015" name="Genome Announc.">
        <title>Draft Genome Sequence of Cyanobacterium Hassallia byssoidea Strain VB512170, Isolated from Monuments in India.</title>
        <authorList>
            <person name="Singh D."/>
            <person name="Chandrababunaidu M.M."/>
            <person name="Panda A."/>
            <person name="Sen D."/>
            <person name="Bhattacharyya S."/>
            <person name="Adhikary S.P."/>
            <person name="Tripathy S."/>
        </authorList>
    </citation>
    <scope>NUCLEOTIDE SEQUENCE [LARGE SCALE GENOMIC DNA]</scope>
    <source>
        <strain evidence="1 2">VB512170</strain>
    </source>
</reference>
<keyword evidence="1" id="KW-0378">Hydrolase</keyword>
<name>A0A846HFN3_9CYAN</name>
<evidence type="ECO:0000313" key="2">
    <source>
        <dbReference type="Proteomes" id="UP000031549"/>
    </source>
</evidence>
<organism evidence="1 2">
    <name type="scientific">Hassallia byssoidea VB512170</name>
    <dbReference type="NCBI Taxonomy" id="1304833"/>
    <lineage>
        <taxon>Bacteria</taxon>
        <taxon>Bacillati</taxon>
        <taxon>Cyanobacteriota</taxon>
        <taxon>Cyanophyceae</taxon>
        <taxon>Nostocales</taxon>
        <taxon>Tolypothrichaceae</taxon>
        <taxon>Hassallia</taxon>
    </lineage>
</organism>